<name>A0A0X3PDP5_SCHSO</name>
<keyword evidence="6" id="KW-0735">Signal-anchor</keyword>
<dbReference type="GO" id="GO:0000139">
    <property type="term" value="C:Golgi membrane"/>
    <property type="evidence" value="ECO:0007669"/>
    <property type="project" value="UniProtKB-SubCell"/>
</dbReference>
<keyword evidence="4 11" id="KW-0808">Transferase</keyword>
<keyword evidence="9 10" id="KW-0472">Membrane</keyword>
<sequence length="511" mass="58862">AAAAAQSMKRQRWLAQRSQRPAAALIMRLKLRLIVLVVGIYLLISTFIFILPLSPQTLGPVDDVQAQYKKINYDVDGTASSCRCSLPPQQQQSAAVWRWPPRRVQDLICPSDGTYDLTICVGVSGTGVEPTKLELRLNELRHRKPGLQHANDGWSLLRQWYELEDDDKLEQYDMYMVAINATPYVRNISRGWPVNLPPINNVNVKLLRTSKHVCPPEAPPKRQFDLIVVWKSAVYNFEDRERIRQYYHDLDHHTNLKIGMVFSLGLPRPSGGALLHMNGFDILLPERAGQALETWNGRANEVLERLAAESDRYGDIILGDYLDTYLNLSLKMSTMFRWASSFCRHQTLSFLFIDDDYLFYPQRVEAYLRSVDPDRLPSLYSGQVLRNYRVIRPHVDPRLNKYATSEDDVPWLVYPPYLAGQHFFIGPQVLSDLVVAMAYTRYHSLDDTFLAFSLAKLPYRMEAMPALLVRPHDSSAWLYWLSVKLEAFFKSVEAIFLTHPEPMFLFDAYTL</sequence>
<comment type="subcellular location">
    <subcellularLocation>
        <location evidence="1">Golgi apparatus membrane</location>
        <topology evidence="1">Single-pass type II membrane protein</topology>
    </subcellularLocation>
</comment>
<dbReference type="Pfam" id="PF01762">
    <property type="entry name" value="Galactosyl_T"/>
    <property type="match status" value="1"/>
</dbReference>
<evidence type="ECO:0000256" key="10">
    <source>
        <dbReference type="SAM" id="Phobius"/>
    </source>
</evidence>
<accession>A0A0X3PDP5</accession>
<proteinExistence type="inferred from homology"/>
<dbReference type="GO" id="GO:0006493">
    <property type="term" value="P:protein O-linked glycosylation"/>
    <property type="evidence" value="ECO:0007669"/>
    <property type="project" value="TreeGrafter"/>
</dbReference>
<dbReference type="GO" id="GO:0016758">
    <property type="term" value="F:hexosyltransferase activity"/>
    <property type="evidence" value="ECO:0007669"/>
    <property type="project" value="InterPro"/>
</dbReference>
<protein>
    <submittedName>
        <fullName evidence="11">UDP-GlcNAc:betaGal beta-1,3-N-acetylglucosaminyltransferase 9</fullName>
    </submittedName>
</protein>
<feature type="non-terminal residue" evidence="11">
    <location>
        <position position="1"/>
    </location>
</feature>
<evidence type="ECO:0000256" key="7">
    <source>
        <dbReference type="ARBA" id="ARBA00022989"/>
    </source>
</evidence>
<organism evidence="11">
    <name type="scientific">Schistocephalus solidus</name>
    <name type="common">Tapeworm</name>
    <dbReference type="NCBI Taxonomy" id="70667"/>
    <lineage>
        <taxon>Eukaryota</taxon>
        <taxon>Metazoa</taxon>
        <taxon>Spiralia</taxon>
        <taxon>Lophotrochozoa</taxon>
        <taxon>Platyhelminthes</taxon>
        <taxon>Cestoda</taxon>
        <taxon>Eucestoda</taxon>
        <taxon>Diphyllobothriidea</taxon>
        <taxon>Diphyllobothriidae</taxon>
        <taxon>Schistocephalus</taxon>
    </lineage>
</organism>
<evidence type="ECO:0000256" key="6">
    <source>
        <dbReference type="ARBA" id="ARBA00022968"/>
    </source>
</evidence>
<dbReference type="AlphaFoldDB" id="A0A0X3PDP5"/>
<evidence type="ECO:0000256" key="8">
    <source>
        <dbReference type="ARBA" id="ARBA00023034"/>
    </source>
</evidence>
<feature type="transmembrane region" description="Helical" evidence="10">
    <location>
        <begin position="33"/>
        <end position="53"/>
    </location>
</feature>
<keyword evidence="3 11" id="KW-0328">Glycosyltransferase</keyword>
<evidence type="ECO:0000256" key="9">
    <source>
        <dbReference type="ARBA" id="ARBA00023136"/>
    </source>
</evidence>
<comment type="similarity">
    <text evidence="2">Belongs to the glycosyltransferase 31 family.</text>
</comment>
<dbReference type="EMBL" id="GEEE01013387">
    <property type="protein sequence ID" value="JAP49838.1"/>
    <property type="molecule type" value="Transcribed_RNA"/>
</dbReference>
<dbReference type="Gene3D" id="3.90.550.50">
    <property type="match status" value="1"/>
</dbReference>
<evidence type="ECO:0000256" key="4">
    <source>
        <dbReference type="ARBA" id="ARBA00022679"/>
    </source>
</evidence>
<dbReference type="PANTHER" id="PTHR11214:SF349">
    <property type="entry name" value="BETA-1,3-GALACTOSYLTRANSFERASE BRN"/>
    <property type="match status" value="1"/>
</dbReference>
<evidence type="ECO:0000256" key="3">
    <source>
        <dbReference type="ARBA" id="ARBA00022676"/>
    </source>
</evidence>
<evidence type="ECO:0000256" key="5">
    <source>
        <dbReference type="ARBA" id="ARBA00022692"/>
    </source>
</evidence>
<evidence type="ECO:0000256" key="1">
    <source>
        <dbReference type="ARBA" id="ARBA00004323"/>
    </source>
</evidence>
<gene>
    <name evidence="11" type="primary">B3GN9</name>
    <name evidence="11" type="ORF">TR168008</name>
</gene>
<evidence type="ECO:0000256" key="2">
    <source>
        <dbReference type="ARBA" id="ARBA00008661"/>
    </source>
</evidence>
<dbReference type="GO" id="GO:0008194">
    <property type="term" value="F:UDP-glycosyltransferase activity"/>
    <property type="evidence" value="ECO:0007669"/>
    <property type="project" value="TreeGrafter"/>
</dbReference>
<keyword evidence="5 10" id="KW-0812">Transmembrane</keyword>
<reference evidence="11" key="1">
    <citation type="submission" date="2016-01" db="EMBL/GenBank/DDBJ databases">
        <title>Reference transcriptome for the parasite Schistocephalus solidus: insights into the molecular evolution of parasitism.</title>
        <authorList>
            <person name="Hebert F.O."/>
            <person name="Grambauer S."/>
            <person name="Barber I."/>
            <person name="Landry C.R."/>
            <person name="Aubin-Horth N."/>
        </authorList>
    </citation>
    <scope>NUCLEOTIDE SEQUENCE</scope>
</reference>
<keyword evidence="7 10" id="KW-1133">Transmembrane helix</keyword>
<dbReference type="InterPro" id="IPR002659">
    <property type="entry name" value="Glyco_trans_31"/>
</dbReference>
<dbReference type="PANTHER" id="PTHR11214">
    <property type="entry name" value="BETA-1,3-N-ACETYLGLUCOSAMINYLTRANSFERASE"/>
    <property type="match status" value="1"/>
</dbReference>
<keyword evidence="8" id="KW-0333">Golgi apparatus</keyword>
<evidence type="ECO:0000313" key="11">
    <source>
        <dbReference type="EMBL" id="JAP49838.1"/>
    </source>
</evidence>